<organism evidence="2 3">
    <name type="scientific">Kocuria palustris PEL</name>
    <dbReference type="NCBI Taxonomy" id="1236550"/>
    <lineage>
        <taxon>Bacteria</taxon>
        <taxon>Bacillati</taxon>
        <taxon>Actinomycetota</taxon>
        <taxon>Actinomycetes</taxon>
        <taxon>Micrococcales</taxon>
        <taxon>Micrococcaceae</taxon>
        <taxon>Kocuria</taxon>
    </lineage>
</organism>
<gene>
    <name evidence="2" type="ORF">C884_00470</name>
</gene>
<feature type="region of interest" description="Disordered" evidence="1">
    <location>
        <begin position="1"/>
        <end position="33"/>
    </location>
</feature>
<dbReference type="RefSeq" id="WP_006214891.1">
    <property type="nucleotide sequence ID" value="NZ_ANHZ02000014.1"/>
</dbReference>
<dbReference type="EMBL" id="ANHZ02000014">
    <property type="protein sequence ID" value="EME36483.1"/>
    <property type="molecule type" value="Genomic_DNA"/>
</dbReference>
<sequence>MSTQATGDADSRLGSDHETAAEDCLHPGPAPVTASHPRIVALEEPAASLAEARAACGEDRASRGGARRRVRATGRVAEIRVAAATERPASEALLLVQDRSDPEGRPTLLRLVWQGQRSVPGVRAGTELSCSGLLCSAGDQPTIFNPRFEIIARRTSS</sequence>
<evidence type="ECO:0000313" key="3">
    <source>
        <dbReference type="Proteomes" id="UP000009877"/>
    </source>
</evidence>
<keyword evidence="3" id="KW-1185">Reference proteome</keyword>
<dbReference type="Proteomes" id="UP000009877">
    <property type="component" value="Unassembled WGS sequence"/>
</dbReference>
<name>M2XUJ9_9MICC</name>
<feature type="compositionally biased region" description="Basic and acidic residues" evidence="1">
    <location>
        <begin position="9"/>
        <end position="25"/>
    </location>
</feature>
<accession>M2XUJ9</accession>
<comment type="caution">
    <text evidence="2">The sequence shown here is derived from an EMBL/GenBank/DDBJ whole genome shotgun (WGS) entry which is preliminary data.</text>
</comment>
<reference evidence="2 3" key="1">
    <citation type="journal article" date="2014" name="Genome Announc.">
        <title>Draft Genome Sequence of Kocuria palustris PEL.</title>
        <authorList>
            <person name="Sharma G."/>
            <person name="Khatri I."/>
            <person name="Subramanian S."/>
        </authorList>
    </citation>
    <scope>NUCLEOTIDE SEQUENCE [LARGE SCALE GENOMIC DNA]</scope>
    <source>
        <strain evidence="2 3">PEL</strain>
    </source>
</reference>
<dbReference type="AlphaFoldDB" id="M2XUJ9"/>
<dbReference type="STRING" id="71999.KPaMU14_06970"/>
<protein>
    <submittedName>
        <fullName evidence="2">Uncharacterized protein</fullName>
    </submittedName>
</protein>
<evidence type="ECO:0000256" key="1">
    <source>
        <dbReference type="SAM" id="MobiDB-lite"/>
    </source>
</evidence>
<proteinExistence type="predicted"/>
<evidence type="ECO:0000313" key="2">
    <source>
        <dbReference type="EMBL" id="EME36483.1"/>
    </source>
</evidence>